<accession>A0ABN9X3U1</accession>
<proteinExistence type="predicted"/>
<feature type="region of interest" description="Disordered" evidence="1">
    <location>
        <begin position="48"/>
        <end position="104"/>
    </location>
</feature>
<feature type="compositionally biased region" description="Basic and acidic residues" evidence="1">
    <location>
        <begin position="51"/>
        <end position="64"/>
    </location>
</feature>
<name>A0ABN9X3U1_9DINO</name>
<feature type="compositionally biased region" description="Acidic residues" evidence="1">
    <location>
        <begin position="65"/>
        <end position="83"/>
    </location>
</feature>
<evidence type="ECO:0000256" key="1">
    <source>
        <dbReference type="SAM" id="MobiDB-lite"/>
    </source>
</evidence>
<dbReference type="Proteomes" id="UP001189429">
    <property type="component" value="Unassembled WGS sequence"/>
</dbReference>
<comment type="caution">
    <text evidence="2">The sequence shown here is derived from an EMBL/GenBank/DDBJ whole genome shotgun (WGS) entry which is preliminary data.</text>
</comment>
<keyword evidence="3" id="KW-1185">Reference proteome</keyword>
<gene>
    <name evidence="2" type="ORF">PCOR1329_LOCUS73130</name>
</gene>
<evidence type="ECO:0000313" key="3">
    <source>
        <dbReference type="Proteomes" id="UP001189429"/>
    </source>
</evidence>
<sequence>MVFGSSSNPHISPSTDNACCHCPPFAHALIPALWQTTFCCSLDADNALSNDTRRTHNDKRKMPDEGETEEEEAEEGEEEEEEEEGRRRRRRRRRRRGSAWMSHV</sequence>
<reference evidence="2" key="1">
    <citation type="submission" date="2023-10" db="EMBL/GenBank/DDBJ databases">
        <authorList>
            <person name="Chen Y."/>
            <person name="Shah S."/>
            <person name="Dougan E. K."/>
            <person name="Thang M."/>
            <person name="Chan C."/>
        </authorList>
    </citation>
    <scope>NUCLEOTIDE SEQUENCE [LARGE SCALE GENOMIC DNA]</scope>
</reference>
<dbReference type="EMBL" id="CAUYUJ010019828">
    <property type="protein sequence ID" value="CAK0893929.1"/>
    <property type="molecule type" value="Genomic_DNA"/>
</dbReference>
<organism evidence="2 3">
    <name type="scientific">Prorocentrum cordatum</name>
    <dbReference type="NCBI Taxonomy" id="2364126"/>
    <lineage>
        <taxon>Eukaryota</taxon>
        <taxon>Sar</taxon>
        <taxon>Alveolata</taxon>
        <taxon>Dinophyceae</taxon>
        <taxon>Prorocentrales</taxon>
        <taxon>Prorocentraceae</taxon>
        <taxon>Prorocentrum</taxon>
    </lineage>
</organism>
<evidence type="ECO:0000313" key="2">
    <source>
        <dbReference type="EMBL" id="CAK0893929.1"/>
    </source>
</evidence>
<feature type="compositionally biased region" description="Basic residues" evidence="1">
    <location>
        <begin position="87"/>
        <end position="97"/>
    </location>
</feature>
<protein>
    <submittedName>
        <fullName evidence="2">Uncharacterized protein</fullName>
    </submittedName>
</protein>